<evidence type="ECO:0000313" key="2">
    <source>
        <dbReference type="EMBL" id="QJA81194.1"/>
    </source>
</evidence>
<gene>
    <name evidence="2" type="ORF">MM415A00570_0005</name>
    <name evidence="1" type="ORF">MM415B00353_0060</name>
</gene>
<organism evidence="2">
    <name type="scientific">viral metagenome</name>
    <dbReference type="NCBI Taxonomy" id="1070528"/>
    <lineage>
        <taxon>unclassified sequences</taxon>
        <taxon>metagenomes</taxon>
        <taxon>organismal metagenomes</taxon>
    </lineage>
</organism>
<evidence type="ECO:0000313" key="1">
    <source>
        <dbReference type="EMBL" id="QJA66413.1"/>
    </source>
</evidence>
<dbReference type="EMBL" id="MT142451">
    <property type="protein sequence ID" value="QJA81194.1"/>
    <property type="molecule type" value="Genomic_DNA"/>
</dbReference>
<reference evidence="2" key="1">
    <citation type="submission" date="2020-03" db="EMBL/GenBank/DDBJ databases">
        <title>The deep terrestrial virosphere.</title>
        <authorList>
            <person name="Holmfeldt K."/>
            <person name="Nilsson E."/>
            <person name="Simone D."/>
            <person name="Lopez-Fernandez M."/>
            <person name="Wu X."/>
            <person name="de Brujin I."/>
            <person name="Lundin D."/>
            <person name="Andersson A."/>
            <person name="Bertilsson S."/>
            <person name="Dopson M."/>
        </authorList>
    </citation>
    <scope>NUCLEOTIDE SEQUENCE</scope>
    <source>
        <strain evidence="2">MM415A00570</strain>
        <strain evidence="1">MM415B00353</strain>
    </source>
</reference>
<dbReference type="Pfam" id="PF25209">
    <property type="entry name" value="Phage_capsid_4"/>
    <property type="match status" value="1"/>
</dbReference>
<proteinExistence type="predicted"/>
<dbReference type="EMBL" id="MT141554">
    <property type="protein sequence ID" value="QJA66413.1"/>
    <property type="molecule type" value="Genomic_DNA"/>
</dbReference>
<protein>
    <submittedName>
        <fullName evidence="2">Putative capsid protein</fullName>
    </submittedName>
</protein>
<name>A0A6M3KHV0_9ZZZZ</name>
<accession>A0A6M3KHV0</accession>
<dbReference type="AlphaFoldDB" id="A0A6M3KHV0"/>
<sequence>MGSPLTDKAFVRLLTAGLEEDFYGGYKELESIKEKIFDVTVSKNAWTEFFGIGDVPDPQAFNGLVSYQDVAPGFHTKLEPKEFAGGILITRRLMDTDRYGQIKTMSKNLGKAAKRKKNKIAHEPFIYMDSSAFDYMIAEEGVALCSNSHTSKASVSTTSGFDNLVALPFNAVNLEAARLVGKRFKTDINERFESNMDMIVYPSSLAEKVWEVIKSPGKVDEITNNVNFQQGRWKSLELTLWDDYDVNNFAIVDSSFMKDCLKWQQGIAEDVETASTIDFDTMIMKYRSYFVDGWAWIDWRFIVGSVNS</sequence>